<feature type="transmembrane region" description="Helical" evidence="1">
    <location>
        <begin position="135"/>
        <end position="158"/>
    </location>
</feature>
<name>A0A6C0CYV6_9ZZZZ</name>
<sequence length="184" mass="20419">MNKVQNSHYDVSHYNIGSMNGIANILIGLTLFSIFLCIFYFTYASKVENDILGIQIKNLVDSLTENIEATPIDRNALLAILDNVKVNDLSAADAQVKASNDTLIHKAVVALAIFGIVSIAIIAGLWYVYRFDLKTLLAVNLLLLLFIALTEIFFLNVIAKAYRSLDPNAVKKNIVDKIRGFKNL</sequence>
<keyword evidence="1" id="KW-1133">Transmembrane helix</keyword>
<keyword evidence="1" id="KW-0812">Transmembrane</keyword>
<evidence type="ECO:0000313" key="2">
    <source>
        <dbReference type="EMBL" id="QHT09501.1"/>
    </source>
</evidence>
<evidence type="ECO:0000256" key="1">
    <source>
        <dbReference type="SAM" id="Phobius"/>
    </source>
</evidence>
<organism evidence="2">
    <name type="scientific">viral metagenome</name>
    <dbReference type="NCBI Taxonomy" id="1070528"/>
    <lineage>
        <taxon>unclassified sequences</taxon>
        <taxon>metagenomes</taxon>
        <taxon>organismal metagenomes</taxon>
    </lineage>
</organism>
<reference evidence="2" key="1">
    <citation type="journal article" date="2020" name="Nature">
        <title>Giant virus diversity and host interactions through global metagenomics.</title>
        <authorList>
            <person name="Schulz F."/>
            <person name="Roux S."/>
            <person name="Paez-Espino D."/>
            <person name="Jungbluth S."/>
            <person name="Walsh D.A."/>
            <person name="Denef V.J."/>
            <person name="McMahon K.D."/>
            <person name="Konstantinidis K.T."/>
            <person name="Eloe-Fadrosh E.A."/>
            <person name="Kyrpides N.C."/>
            <person name="Woyke T."/>
        </authorList>
    </citation>
    <scope>NUCLEOTIDE SEQUENCE</scope>
    <source>
        <strain evidence="2">GVMAG-M-3300023174-102</strain>
    </source>
</reference>
<keyword evidence="1" id="KW-0472">Membrane</keyword>
<dbReference type="AlphaFoldDB" id="A0A6C0CYV6"/>
<feature type="transmembrane region" description="Helical" evidence="1">
    <location>
        <begin position="22"/>
        <end position="43"/>
    </location>
</feature>
<feature type="transmembrane region" description="Helical" evidence="1">
    <location>
        <begin position="107"/>
        <end position="129"/>
    </location>
</feature>
<accession>A0A6C0CYV6</accession>
<dbReference type="EMBL" id="MN739512">
    <property type="protein sequence ID" value="QHT09501.1"/>
    <property type="molecule type" value="Genomic_DNA"/>
</dbReference>
<protein>
    <submittedName>
        <fullName evidence="2">Uncharacterized protein</fullName>
    </submittedName>
</protein>
<proteinExistence type="predicted"/>